<dbReference type="EMBL" id="JAEPRQ010000001">
    <property type="protein sequence ID" value="MBK4215117.1"/>
    <property type="molecule type" value="Genomic_DNA"/>
</dbReference>
<comment type="subcellular location">
    <subcellularLocation>
        <location evidence="1 14">Cell outer membrane</location>
        <topology evidence="1 14">Multi-pass membrane protein</topology>
    </subcellularLocation>
</comment>
<accession>A0A934VXM1</accession>
<evidence type="ECO:0000256" key="9">
    <source>
        <dbReference type="ARBA" id="ARBA00023065"/>
    </source>
</evidence>
<dbReference type="InterPro" id="IPR036942">
    <property type="entry name" value="Beta-barrel_TonB_sf"/>
</dbReference>
<evidence type="ECO:0000256" key="8">
    <source>
        <dbReference type="ARBA" id="ARBA00023004"/>
    </source>
</evidence>
<dbReference type="CDD" id="cd01347">
    <property type="entry name" value="ligand_gated_channel"/>
    <property type="match status" value="1"/>
</dbReference>
<keyword evidence="3 14" id="KW-0813">Transport</keyword>
<sequence>MADRIVARAAALLLTTAITTLLAQPAMAQDGAAQDGAPTVLQTITLNAEGDTRRGDQLFPEAATTGTKTATPVAEVPQAISVVPRAQFEAQSADLVTEALRYAPGILSESNGYDIRYDWYWVRGQAASGMWQDGLQLPSDPSSYANPAIDPYTLERVELIKGPASVLYGQTVPGGLVNLVSKRPEWQASRSVNVKTSSYGGLQTGIDLTGPVAGRSDLAYRLTGLYHNMGSQVDQERSRHLTFAPSLTWTPDDRTTITAYAHYRRDRDDFSPRFYPAHGTLLPNPAGDIPRDLFLGDPAATDFNRDFAAVGYELEHRLDTVWTLRQNLRYARSAQDMFLVLVNPAFAWPGDFPGTPGAEMNRVTAASDDELRNLAVDSQAEARFSTGAAEHTLLIGVDYNWSRFSGKFGNSAPGVVPGLDFTDPQYGLDGVVPPAYTTSVLQTRKQLGLYAQDQIRAGAWITTLGLRYDRSEIDTINRLAGDQLTQTDDNALTGRIGVAYQFQNGVMPYAAYSTSFNPTLGTNAAGDPFEARSARQFELGVKYQQPETENLFTATLFTSTEDNVLTPDPDPANARFSVQDGEQRARGLELEAKFALTPQINVIAAYAYTDSEVLSSNDSRVVGQDMLRLPRHQGGLWVQYNDAFTPGLSLSAGLRGTSSYQSAPTYLPELEIPGRGLVDLGIRYDLAESPWRVEGAVLQLNAANVFDKRFVAQCLNLTGGSCNYGEGRSIEASFGYTW</sequence>
<gene>
    <name evidence="19" type="ORF">JJJ17_04180</name>
</gene>
<dbReference type="PROSITE" id="PS52016">
    <property type="entry name" value="TONB_DEPENDENT_REC_3"/>
    <property type="match status" value="1"/>
</dbReference>
<evidence type="ECO:0000313" key="19">
    <source>
        <dbReference type="EMBL" id="MBK4215117.1"/>
    </source>
</evidence>
<dbReference type="Pfam" id="PF07715">
    <property type="entry name" value="Plug"/>
    <property type="match status" value="1"/>
</dbReference>
<dbReference type="InterPro" id="IPR037066">
    <property type="entry name" value="Plug_dom_sf"/>
</dbReference>
<evidence type="ECO:0000256" key="16">
    <source>
        <dbReference type="SAM" id="SignalP"/>
    </source>
</evidence>
<keyword evidence="4 14" id="KW-1134">Transmembrane beta strand</keyword>
<dbReference type="InterPro" id="IPR000531">
    <property type="entry name" value="Beta-barrel_TonB"/>
</dbReference>
<evidence type="ECO:0000256" key="11">
    <source>
        <dbReference type="ARBA" id="ARBA00023136"/>
    </source>
</evidence>
<dbReference type="RefSeq" id="WP_200683993.1">
    <property type="nucleotide sequence ID" value="NZ_JAEPRQ010000001.1"/>
</dbReference>
<dbReference type="NCBIfam" id="TIGR01783">
    <property type="entry name" value="TonB-siderophor"/>
    <property type="match status" value="1"/>
</dbReference>
<dbReference type="InterPro" id="IPR039426">
    <property type="entry name" value="TonB-dep_rcpt-like"/>
</dbReference>
<comment type="similarity">
    <text evidence="2 14 15">Belongs to the TonB-dependent receptor family.</text>
</comment>
<evidence type="ECO:0000256" key="14">
    <source>
        <dbReference type="PROSITE-ProRule" id="PRU01360"/>
    </source>
</evidence>
<dbReference type="InterPro" id="IPR012910">
    <property type="entry name" value="Plug_dom"/>
</dbReference>
<keyword evidence="13 14" id="KW-0998">Cell outer membrane</keyword>
<keyword evidence="6 14" id="KW-0812">Transmembrane</keyword>
<dbReference type="InterPro" id="IPR010105">
    <property type="entry name" value="TonB_sidphr_rcpt"/>
</dbReference>
<dbReference type="GO" id="GO:0015891">
    <property type="term" value="P:siderophore transport"/>
    <property type="evidence" value="ECO:0007669"/>
    <property type="project" value="InterPro"/>
</dbReference>
<keyword evidence="10 15" id="KW-0798">TonB box</keyword>
<evidence type="ECO:0000259" key="17">
    <source>
        <dbReference type="Pfam" id="PF00593"/>
    </source>
</evidence>
<keyword evidence="7 16" id="KW-0732">Signal</keyword>
<dbReference type="Gene3D" id="2.170.130.10">
    <property type="entry name" value="TonB-dependent receptor, plug domain"/>
    <property type="match status" value="1"/>
</dbReference>
<dbReference type="SUPFAM" id="SSF56935">
    <property type="entry name" value="Porins"/>
    <property type="match status" value="1"/>
</dbReference>
<reference evidence="19" key="1">
    <citation type="submission" date="2021-01" db="EMBL/GenBank/DDBJ databases">
        <title>Paracoccus amoyensis sp. nov., isolated from the surface seawater along the coast of Xiamen Island, China.</title>
        <authorList>
            <person name="Lyu L."/>
        </authorList>
    </citation>
    <scope>NUCLEOTIDE SEQUENCE</scope>
    <source>
        <strain evidence="19">MJ17</strain>
    </source>
</reference>
<keyword evidence="11 14" id="KW-0472">Membrane</keyword>
<evidence type="ECO:0000256" key="4">
    <source>
        <dbReference type="ARBA" id="ARBA00022452"/>
    </source>
</evidence>
<evidence type="ECO:0000256" key="1">
    <source>
        <dbReference type="ARBA" id="ARBA00004571"/>
    </source>
</evidence>
<dbReference type="Proteomes" id="UP000640485">
    <property type="component" value="Unassembled WGS sequence"/>
</dbReference>
<feature type="domain" description="TonB-dependent receptor plug" evidence="18">
    <location>
        <begin position="73"/>
        <end position="175"/>
    </location>
</feature>
<evidence type="ECO:0000256" key="6">
    <source>
        <dbReference type="ARBA" id="ARBA00022692"/>
    </source>
</evidence>
<evidence type="ECO:0000259" key="18">
    <source>
        <dbReference type="Pfam" id="PF07715"/>
    </source>
</evidence>
<dbReference type="FunFam" id="2.170.130.10:FF:000001">
    <property type="entry name" value="Catecholate siderophore TonB-dependent receptor"/>
    <property type="match status" value="1"/>
</dbReference>
<evidence type="ECO:0000256" key="12">
    <source>
        <dbReference type="ARBA" id="ARBA00023170"/>
    </source>
</evidence>
<keyword evidence="12 19" id="KW-0675">Receptor</keyword>
<protein>
    <submittedName>
        <fullName evidence="19">TonB-dependent siderophore receptor</fullName>
    </submittedName>
</protein>
<keyword evidence="5" id="KW-0410">Iron transport</keyword>
<dbReference type="AlphaFoldDB" id="A0A934VXM1"/>
<keyword evidence="9" id="KW-0406">Ion transport</keyword>
<keyword evidence="20" id="KW-1185">Reference proteome</keyword>
<dbReference type="Pfam" id="PF00593">
    <property type="entry name" value="TonB_dep_Rec_b-barrel"/>
    <property type="match status" value="1"/>
</dbReference>
<evidence type="ECO:0000256" key="5">
    <source>
        <dbReference type="ARBA" id="ARBA00022496"/>
    </source>
</evidence>
<evidence type="ECO:0000256" key="13">
    <source>
        <dbReference type="ARBA" id="ARBA00023237"/>
    </source>
</evidence>
<evidence type="ECO:0000313" key="20">
    <source>
        <dbReference type="Proteomes" id="UP000640485"/>
    </source>
</evidence>
<evidence type="ECO:0000256" key="15">
    <source>
        <dbReference type="RuleBase" id="RU003357"/>
    </source>
</evidence>
<dbReference type="GO" id="GO:0009279">
    <property type="term" value="C:cell outer membrane"/>
    <property type="evidence" value="ECO:0007669"/>
    <property type="project" value="UniProtKB-SubCell"/>
</dbReference>
<dbReference type="PANTHER" id="PTHR32552:SF68">
    <property type="entry name" value="FERRICHROME OUTER MEMBRANE TRANSPORTER_PHAGE RECEPTOR"/>
    <property type="match status" value="1"/>
</dbReference>
<dbReference type="Gene3D" id="2.40.170.20">
    <property type="entry name" value="TonB-dependent receptor, beta-barrel domain"/>
    <property type="match status" value="1"/>
</dbReference>
<evidence type="ECO:0000256" key="2">
    <source>
        <dbReference type="ARBA" id="ARBA00009810"/>
    </source>
</evidence>
<proteinExistence type="inferred from homology"/>
<evidence type="ECO:0000256" key="7">
    <source>
        <dbReference type="ARBA" id="ARBA00022729"/>
    </source>
</evidence>
<evidence type="ECO:0000256" key="10">
    <source>
        <dbReference type="ARBA" id="ARBA00023077"/>
    </source>
</evidence>
<comment type="caution">
    <text evidence="19">The sequence shown here is derived from an EMBL/GenBank/DDBJ whole genome shotgun (WGS) entry which is preliminary data.</text>
</comment>
<feature type="domain" description="TonB-dependent receptor-like beta-barrel" evidence="17">
    <location>
        <begin position="249"/>
        <end position="704"/>
    </location>
</feature>
<keyword evidence="8" id="KW-0408">Iron</keyword>
<feature type="chain" id="PRO_5036790243" evidence="16">
    <location>
        <begin position="29"/>
        <end position="738"/>
    </location>
</feature>
<organism evidence="19 20">
    <name type="scientific">Paracoccus caeni</name>
    <dbReference type="NCBI Taxonomy" id="657651"/>
    <lineage>
        <taxon>Bacteria</taxon>
        <taxon>Pseudomonadati</taxon>
        <taxon>Pseudomonadota</taxon>
        <taxon>Alphaproteobacteria</taxon>
        <taxon>Rhodobacterales</taxon>
        <taxon>Paracoccaceae</taxon>
        <taxon>Paracoccus</taxon>
    </lineage>
</organism>
<dbReference type="PANTHER" id="PTHR32552">
    <property type="entry name" value="FERRICHROME IRON RECEPTOR-RELATED"/>
    <property type="match status" value="1"/>
</dbReference>
<dbReference type="GO" id="GO:0038023">
    <property type="term" value="F:signaling receptor activity"/>
    <property type="evidence" value="ECO:0007669"/>
    <property type="project" value="InterPro"/>
</dbReference>
<name>A0A934VXM1_9RHOB</name>
<evidence type="ECO:0000256" key="3">
    <source>
        <dbReference type="ARBA" id="ARBA00022448"/>
    </source>
</evidence>
<dbReference type="GO" id="GO:0015344">
    <property type="term" value="F:siderophore uptake transmembrane transporter activity"/>
    <property type="evidence" value="ECO:0007669"/>
    <property type="project" value="TreeGrafter"/>
</dbReference>
<feature type="signal peptide" evidence="16">
    <location>
        <begin position="1"/>
        <end position="28"/>
    </location>
</feature>